<dbReference type="InterPro" id="IPR029063">
    <property type="entry name" value="SAM-dependent_MTases_sf"/>
</dbReference>
<dbReference type="SUPFAM" id="SSF53335">
    <property type="entry name" value="S-adenosyl-L-methionine-dependent methyltransferases"/>
    <property type="match status" value="1"/>
</dbReference>
<dbReference type="EMBL" id="CP043032">
    <property type="protein sequence ID" value="QEH94781.1"/>
    <property type="molecule type" value="Genomic_DNA"/>
</dbReference>
<evidence type="ECO:0000256" key="1">
    <source>
        <dbReference type="SAM" id="MobiDB-lite"/>
    </source>
</evidence>
<sequence>MPQVFDARDERFQSEREQLRELLTQQEYNAARRTILNAHYTANDYVDPMWEAMLQMGFTGGQVLEPGCGSGQFLQAAPVGDSRLSDEIRLTGVELDPVTAPDRPTVEPPGPRTRGEFRG</sequence>
<geneLocation type="plasmid" evidence="2 3">
    <name>unnamed</name>
</geneLocation>
<gene>
    <name evidence="2" type="ORF">FV141_14255</name>
</gene>
<reference evidence="2 3" key="1">
    <citation type="submission" date="2019-08" db="EMBL/GenBank/DDBJ databases">
        <title>Dermacoccus abyssi strain HZAU 226, whole genome Nanopore sequencing project.</title>
        <authorList>
            <person name="Guo A."/>
            <person name="Zhang X."/>
            <person name="Ruan Y."/>
            <person name="Liu W."/>
            <person name="Chen Q."/>
            <person name="Gu L."/>
        </authorList>
    </citation>
    <scope>NUCLEOTIDE SEQUENCE [LARGE SCALE GENOMIC DNA]</scope>
    <source>
        <strain evidence="2 3">HZAU 226</strain>
        <plasmid evidence="2 3">unnamed</plasmid>
    </source>
</reference>
<proteinExistence type="predicted"/>
<name>A0ABX5ZCP8_9MICO</name>
<dbReference type="Proteomes" id="UP000323565">
    <property type="component" value="Plasmid unnamed"/>
</dbReference>
<accession>A0ABX5ZCP8</accession>
<evidence type="ECO:0000313" key="2">
    <source>
        <dbReference type="EMBL" id="QEH94781.1"/>
    </source>
</evidence>
<protein>
    <recommendedName>
        <fullName evidence="4">Class I SAM-dependent methyltransferase</fullName>
    </recommendedName>
</protein>
<keyword evidence="2" id="KW-0614">Plasmid</keyword>
<evidence type="ECO:0008006" key="4">
    <source>
        <dbReference type="Google" id="ProtNLM"/>
    </source>
</evidence>
<keyword evidence="3" id="KW-1185">Reference proteome</keyword>
<feature type="region of interest" description="Disordered" evidence="1">
    <location>
        <begin position="97"/>
        <end position="119"/>
    </location>
</feature>
<organism evidence="2 3">
    <name type="scientific">Dermacoccus abyssi</name>
    <dbReference type="NCBI Taxonomy" id="322596"/>
    <lineage>
        <taxon>Bacteria</taxon>
        <taxon>Bacillati</taxon>
        <taxon>Actinomycetota</taxon>
        <taxon>Actinomycetes</taxon>
        <taxon>Micrococcales</taxon>
        <taxon>Dermacoccaceae</taxon>
        <taxon>Dermacoccus</taxon>
    </lineage>
</organism>
<dbReference type="Gene3D" id="3.40.50.150">
    <property type="entry name" value="Vaccinia Virus protein VP39"/>
    <property type="match status" value="1"/>
</dbReference>
<evidence type="ECO:0000313" key="3">
    <source>
        <dbReference type="Proteomes" id="UP000323565"/>
    </source>
</evidence>